<dbReference type="PROSITE" id="PS01124">
    <property type="entry name" value="HTH_ARAC_FAMILY_2"/>
    <property type="match status" value="1"/>
</dbReference>
<keyword evidence="5" id="KW-0812">Transmembrane</keyword>
<dbReference type="InterPro" id="IPR018060">
    <property type="entry name" value="HTH_AraC"/>
</dbReference>
<feature type="domain" description="HTH araC/xylS-type" evidence="6">
    <location>
        <begin position="335"/>
        <end position="436"/>
    </location>
</feature>
<dbReference type="PANTHER" id="PTHR43280:SF29">
    <property type="entry name" value="ARAC-FAMILY TRANSCRIPTIONAL REGULATOR"/>
    <property type="match status" value="1"/>
</dbReference>
<dbReference type="AlphaFoldDB" id="A0A1N6QW33"/>
<dbReference type="SMART" id="SM00342">
    <property type="entry name" value="HTH_ARAC"/>
    <property type="match status" value="1"/>
</dbReference>
<organism evidence="7 8">
    <name type="scientific">Alkalispirochaeta americana</name>
    <dbReference type="NCBI Taxonomy" id="159291"/>
    <lineage>
        <taxon>Bacteria</taxon>
        <taxon>Pseudomonadati</taxon>
        <taxon>Spirochaetota</taxon>
        <taxon>Spirochaetia</taxon>
        <taxon>Spirochaetales</taxon>
        <taxon>Spirochaetaceae</taxon>
        <taxon>Alkalispirochaeta</taxon>
    </lineage>
</organism>
<dbReference type="Proteomes" id="UP000186400">
    <property type="component" value="Unassembled WGS sequence"/>
</dbReference>
<feature type="region of interest" description="Disordered" evidence="4">
    <location>
        <begin position="280"/>
        <end position="310"/>
    </location>
</feature>
<dbReference type="Gene3D" id="1.10.10.60">
    <property type="entry name" value="Homeodomain-like"/>
    <property type="match status" value="2"/>
</dbReference>
<accession>A0A1N6QW33</accession>
<keyword evidence="1" id="KW-0805">Transcription regulation</keyword>
<name>A0A1N6QW33_9SPIO</name>
<protein>
    <submittedName>
        <fullName evidence="7">Helix-turn-helix domain-containing protein</fullName>
    </submittedName>
</protein>
<evidence type="ECO:0000256" key="3">
    <source>
        <dbReference type="ARBA" id="ARBA00023163"/>
    </source>
</evidence>
<feature type="transmembrane region" description="Helical" evidence="5">
    <location>
        <begin position="124"/>
        <end position="146"/>
    </location>
</feature>
<proteinExistence type="predicted"/>
<dbReference type="GO" id="GO:0003700">
    <property type="term" value="F:DNA-binding transcription factor activity"/>
    <property type="evidence" value="ECO:0007669"/>
    <property type="project" value="InterPro"/>
</dbReference>
<feature type="transmembrane region" description="Helical" evidence="5">
    <location>
        <begin position="204"/>
        <end position="230"/>
    </location>
</feature>
<keyword evidence="3" id="KW-0804">Transcription</keyword>
<keyword evidence="5" id="KW-1133">Transmembrane helix</keyword>
<feature type="transmembrane region" description="Helical" evidence="5">
    <location>
        <begin position="58"/>
        <end position="78"/>
    </location>
</feature>
<feature type="transmembrane region" description="Helical" evidence="5">
    <location>
        <begin position="26"/>
        <end position="46"/>
    </location>
</feature>
<evidence type="ECO:0000256" key="4">
    <source>
        <dbReference type="SAM" id="MobiDB-lite"/>
    </source>
</evidence>
<dbReference type="PROSITE" id="PS00041">
    <property type="entry name" value="HTH_ARAC_FAMILY_1"/>
    <property type="match status" value="1"/>
</dbReference>
<dbReference type="InterPro" id="IPR009057">
    <property type="entry name" value="Homeodomain-like_sf"/>
</dbReference>
<evidence type="ECO:0000256" key="5">
    <source>
        <dbReference type="SAM" id="Phobius"/>
    </source>
</evidence>
<dbReference type="InterPro" id="IPR018062">
    <property type="entry name" value="HTH_AraC-typ_CS"/>
</dbReference>
<evidence type="ECO:0000256" key="2">
    <source>
        <dbReference type="ARBA" id="ARBA00023125"/>
    </source>
</evidence>
<dbReference type="GO" id="GO:0043565">
    <property type="term" value="F:sequence-specific DNA binding"/>
    <property type="evidence" value="ECO:0007669"/>
    <property type="project" value="InterPro"/>
</dbReference>
<evidence type="ECO:0000313" key="7">
    <source>
        <dbReference type="EMBL" id="SIQ20758.1"/>
    </source>
</evidence>
<gene>
    <name evidence="7" type="ORF">SAMN05920897_10571</name>
</gene>
<feature type="compositionally biased region" description="Acidic residues" evidence="4">
    <location>
        <begin position="289"/>
        <end position="299"/>
    </location>
</feature>
<reference evidence="7 8" key="1">
    <citation type="submission" date="2017-01" db="EMBL/GenBank/DDBJ databases">
        <authorList>
            <person name="Mah S.A."/>
            <person name="Swanson W.J."/>
            <person name="Moy G.W."/>
            <person name="Vacquier V.D."/>
        </authorList>
    </citation>
    <scope>NUCLEOTIDE SEQUENCE [LARGE SCALE GENOMIC DNA]</scope>
    <source>
        <strain evidence="7 8">ASpG1</strain>
    </source>
</reference>
<dbReference type="EMBL" id="FTMS01000005">
    <property type="protein sequence ID" value="SIQ20758.1"/>
    <property type="molecule type" value="Genomic_DNA"/>
</dbReference>
<dbReference type="PANTHER" id="PTHR43280">
    <property type="entry name" value="ARAC-FAMILY TRANSCRIPTIONAL REGULATOR"/>
    <property type="match status" value="1"/>
</dbReference>
<keyword evidence="2" id="KW-0238">DNA-binding</keyword>
<dbReference type="Pfam" id="PF12833">
    <property type="entry name" value="HTH_18"/>
    <property type="match status" value="1"/>
</dbReference>
<feature type="transmembrane region" description="Helical" evidence="5">
    <location>
        <begin position="90"/>
        <end position="112"/>
    </location>
</feature>
<dbReference type="SUPFAM" id="SSF46689">
    <property type="entry name" value="Homeodomain-like"/>
    <property type="match status" value="1"/>
</dbReference>
<evidence type="ECO:0000256" key="1">
    <source>
        <dbReference type="ARBA" id="ARBA00023015"/>
    </source>
</evidence>
<evidence type="ECO:0000313" key="8">
    <source>
        <dbReference type="Proteomes" id="UP000186400"/>
    </source>
</evidence>
<keyword evidence="5" id="KW-0472">Membrane</keyword>
<evidence type="ECO:0000259" key="6">
    <source>
        <dbReference type="PROSITE" id="PS01124"/>
    </source>
</evidence>
<sequence length="451" mass="51348">MRFSGVSWRTRGGLAGMQRGGGVSSFVYFITTIGIVNSFLFAFLSWKARASAREYRHAGTWLSLLFLCFGIALARLLYREFHQPAENPFLFMAWLSVRWIYGPALLFYVRSVMRPGHFRGWRDILLHSIPFILHFIVIAPLVLYVLPDLTPTREDGGLGYLLCVGPVLVQVLHFFCYVGRMNTELFEASLERVGNQRLEAQRQAWILTVVTAARVTTAVFLALTVGYAFFSVPLQIMVFNLHSTYFPFHRITAVYMFLLLHYTGYKGLDTGIRELLPRPFGEGARQDAPEETEALDATDDPVIPPGKRAGERSMNRYVRSSLSLVEAVQILARTRHHVEVRERYLDPELTLDKLAGELTLSRHSLSQALNQVLQQNFSEFINSYRLQRAQELLRDQSSGRIKLIDVAFASGFRSKSSFNALFKRYCSMTPTEYRKLCEEPQSSEEASLAAL</sequence>
<dbReference type="STRING" id="159291.SAMN05920897_10571"/>
<keyword evidence="8" id="KW-1185">Reference proteome</keyword>
<feature type="transmembrane region" description="Helical" evidence="5">
    <location>
        <begin position="158"/>
        <end position="178"/>
    </location>
</feature>